<dbReference type="SUPFAM" id="SSF47391">
    <property type="entry name" value="Dimerization-anchoring domain of cAMP-dependent PK regulatory subunit"/>
    <property type="match status" value="1"/>
</dbReference>
<protein>
    <recommendedName>
        <fullName evidence="1">RIIa domain-containing protein</fullName>
    </recommendedName>
</protein>
<dbReference type="Pfam" id="PF02197">
    <property type="entry name" value="RIIa"/>
    <property type="match status" value="1"/>
</dbReference>
<reference evidence="2" key="1">
    <citation type="submission" date="2023-01" db="EMBL/GenBank/DDBJ databases">
        <title>Metagenome sequencing of chrysophaentin producing Chrysophaeum taylorii.</title>
        <authorList>
            <person name="Davison J."/>
            <person name="Bewley C."/>
        </authorList>
    </citation>
    <scope>NUCLEOTIDE SEQUENCE</scope>
    <source>
        <strain evidence="2">NIES-1699</strain>
    </source>
</reference>
<name>A0AAD7UG42_9STRA</name>
<gene>
    <name evidence="2" type="ORF">CTAYLR_000476</name>
</gene>
<evidence type="ECO:0000259" key="1">
    <source>
        <dbReference type="SMART" id="SM00394"/>
    </source>
</evidence>
<dbReference type="Gene3D" id="1.20.890.10">
    <property type="entry name" value="cAMP-dependent protein kinase regulatory subunit, dimerization-anchoring domain"/>
    <property type="match status" value="1"/>
</dbReference>
<feature type="domain" description="RIIa" evidence="1">
    <location>
        <begin position="32"/>
        <end position="65"/>
    </location>
</feature>
<dbReference type="EMBL" id="JAQMWT010000317">
    <property type="protein sequence ID" value="KAJ8605225.1"/>
    <property type="molecule type" value="Genomic_DNA"/>
</dbReference>
<keyword evidence="3" id="KW-1185">Reference proteome</keyword>
<sequence length="242" mass="26658">MDDALRFQEISHLTDRKVEIREARTAYLAEHPELRPLLNDLTAAVLLEKPDNIFAFAARHFAAFATPPMLAPTVVVLVAPIDLVGIVEALFPETFAAPRGATTRVPRAGENLDRVDRNSMRDPDKFFEVGDDDDVPGELVGTSLEAVARVAAAGRIPLLQCSRRRAVVARKCQHVRTSRTLLFTTTMPPDDYDCFDKVHRLPATTPFADVIRDHLRADLPALLHPRLKSSSSPLVVVGEAPA</sequence>
<evidence type="ECO:0000313" key="3">
    <source>
        <dbReference type="Proteomes" id="UP001230188"/>
    </source>
</evidence>
<dbReference type="Gene3D" id="3.40.50.300">
    <property type="entry name" value="P-loop containing nucleotide triphosphate hydrolases"/>
    <property type="match status" value="1"/>
</dbReference>
<comment type="caution">
    <text evidence="2">The sequence shown here is derived from an EMBL/GenBank/DDBJ whole genome shotgun (WGS) entry which is preliminary data.</text>
</comment>
<dbReference type="SMART" id="SM00394">
    <property type="entry name" value="RIIa"/>
    <property type="match status" value="1"/>
</dbReference>
<evidence type="ECO:0000313" key="2">
    <source>
        <dbReference type="EMBL" id="KAJ8605225.1"/>
    </source>
</evidence>
<dbReference type="InterPro" id="IPR027417">
    <property type="entry name" value="P-loop_NTPase"/>
</dbReference>
<dbReference type="InterPro" id="IPR003117">
    <property type="entry name" value="cAMP_dep_PK_reg_su_I/II_a/b"/>
</dbReference>
<organism evidence="2 3">
    <name type="scientific">Chrysophaeum taylorii</name>
    <dbReference type="NCBI Taxonomy" id="2483200"/>
    <lineage>
        <taxon>Eukaryota</taxon>
        <taxon>Sar</taxon>
        <taxon>Stramenopiles</taxon>
        <taxon>Ochrophyta</taxon>
        <taxon>Pelagophyceae</taxon>
        <taxon>Pelagomonadales</taxon>
        <taxon>Pelagomonadaceae</taxon>
        <taxon>Chrysophaeum</taxon>
    </lineage>
</organism>
<dbReference type="AlphaFoldDB" id="A0AAD7UG42"/>
<proteinExistence type="predicted"/>
<dbReference type="Proteomes" id="UP001230188">
    <property type="component" value="Unassembled WGS sequence"/>
</dbReference>
<accession>A0AAD7UG42</accession>